<sequence>MPKASQLPIEDVSKILNLKLWVFTESDGLFLHFSFDLDCIEDMLPALLAIARNYVPYITLPISIAIGIIGYNLEGLISDRYTPTKKLSIEEERLERKLKEMENSDLTTESLKSKSFVPKTIFDRKTSP</sequence>
<keyword evidence="3 6" id="KW-0812">Transmembrane</keyword>
<protein>
    <submittedName>
        <fullName evidence="7">Uncharacterized protein</fullName>
    </submittedName>
</protein>
<evidence type="ECO:0000313" key="8">
    <source>
        <dbReference type="Proteomes" id="UP001497382"/>
    </source>
</evidence>
<name>A0AAV1Z718_9ARAC</name>
<dbReference type="Pfam" id="PF15990">
    <property type="entry name" value="UPF0767"/>
    <property type="match status" value="1"/>
</dbReference>
<dbReference type="GO" id="GO:0016020">
    <property type="term" value="C:membrane"/>
    <property type="evidence" value="ECO:0007669"/>
    <property type="project" value="UniProtKB-SubCell"/>
</dbReference>
<comment type="caution">
    <text evidence="7">The sequence shown here is derived from an EMBL/GenBank/DDBJ whole genome shotgun (WGS) entry which is preliminary data.</text>
</comment>
<dbReference type="PANTHER" id="PTHR28599:SF1">
    <property type="entry name" value="SMALL INTEGRAL MEMBRANE PROTEIN 12"/>
    <property type="match status" value="1"/>
</dbReference>
<evidence type="ECO:0000313" key="7">
    <source>
        <dbReference type="EMBL" id="CAL1267161.1"/>
    </source>
</evidence>
<dbReference type="PANTHER" id="PTHR28599">
    <property type="entry name" value="SMALL INTEGRAL MEMBRANE PROTEIN 12"/>
    <property type="match status" value="1"/>
</dbReference>
<evidence type="ECO:0000256" key="6">
    <source>
        <dbReference type="SAM" id="Phobius"/>
    </source>
</evidence>
<reference evidence="7 8" key="1">
    <citation type="submission" date="2024-04" db="EMBL/GenBank/DDBJ databases">
        <authorList>
            <person name="Rising A."/>
            <person name="Reimegard J."/>
            <person name="Sonavane S."/>
            <person name="Akerstrom W."/>
            <person name="Nylinder S."/>
            <person name="Hedman E."/>
            <person name="Kallberg Y."/>
        </authorList>
    </citation>
    <scope>NUCLEOTIDE SEQUENCE [LARGE SCALE GENOMIC DNA]</scope>
</reference>
<dbReference type="EMBL" id="CAXIEN010000026">
    <property type="protein sequence ID" value="CAL1267161.1"/>
    <property type="molecule type" value="Genomic_DNA"/>
</dbReference>
<keyword evidence="4 6" id="KW-1133">Transmembrane helix</keyword>
<evidence type="ECO:0000256" key="2">
    <source>
        <dbReference type="ARBA" id="ARBA00007304"/>
    </source>
</evidence>
<gene>
    <name evidence="7" type="ORF">LARSCL_LOCUS3501</name>
</gene>
<evidence type="ECO:0000256" key="3">
    <source>
        <dbReference type="ARBA" id="ARBA00022692"/>
    </source>
</evidence>
<proteinExistence type="inferred from homology"/>
<dbReference type="InterPro" id="IPR031933">
    <property type="entry name" value="UPF0767"/>
</dbReference>
<keyword evidence="8" id="KW-1185">Reference proteome</keyword>
<dbReference type="Proteomes" id="UP001497382">
    <property type="component" value="Unassembled WGS sequence"/>
</dbReference>
<organism evidence="7 8">
    <name type="scientific">Larinioides sclopetarius</name>
    <dbReference type="NCBI Taxonomy" id="280406"/>
    <lineage>
        <taxon>Eukaryota</taxon>
        <taxon>Metazoa</taxon>
        <taxon>Ecdysozoa</taxon>
        <taxon>Arthropoda</taxon>
        <taxon>Chelicerata</taxon>
        <taxon>Arachnida</taxon>
        <taxon>Araneae</taxon>
        <taxon>Araneomorphae</taxon>
        <taxon>Entelegynae</taxon>
        <taxon>Araneoidea</taxon>
        <taxon>Araneidae</taxon>
        <taxon>Larinioides</taxon>
    </lineage>
</organism>
<evidence type="ECO:0000256" key="1">
    <source>
        <dbReference type="ARBA" id="ARBA00004167"/>
    </source>
</evidence>
<feature type="transmembrane region" description="Helical" evidence="6">
    <location>
        <begin position="54"/>
        <end position="73"/>
    </location>
</feature>
<keyword evidence="5 6" id="KW-0472">Membrane</keyword>
<evidence type="ECO:0000256" key="5">
    <source>
        <dbReference type="ARBA" id="ARBA00023136"/>
    </source>
</evidence>
<comment type="similarity">
    <text evidence="2">Belongs to the SMIM12 family.</text>
</comment>
<accession>A0AAV1Z718</accession>
<comment type="subcellular location">
    <subcellularLocation>
        <location evidence="1">Membrane</location>
        <topology evidence="1">Single-pass membrane protein</topology>
    </subcellularLocation>
</comment>
<evidence type="ECO:0000256" key="4">
    <source>
        <dbReference type="ARBA" id="ARBA00022989"/>
    </source>
</evidence>
<dbReference type="AlphaFoldDB" id="A0AAV1Z718"/>